<dbReference type="GO" id="GO:0003677">
    <property type="term" value="F:DNA binding"/>
    <property type="evidence" value="ECO:0007669"/>
    <property type="project" value="UniProtKB-KW"/>
</dbReference>
<evidence type="ECO:0000256" key="1">
    <source>
        <dbReference type="ARBA" id="ARBA00023125"/>
    </source>
</evidence>
<feature type="domain" description="HTH cro/C1-type" evidence="2">
    <location>
        <begin position="7"/>
        <end position="61"/>
    </location>
</feature>
<dbReference type="Gene3D" id="1.10.260.40">
    <property type="entry name" value="lambda repressor-like DNA-binding domains"/>
    <property type="match status" value="1"/>
</dbReference>
<dbReference type="PANTHER" id="PTHR46558:SF11">
    <property type="entry name" value="HTH-TYPE TRANSCRIPTIONAL REGULATOR XRE"/>
    <property type="match status" value="1"/>
</dbReference>
<reference evidence="3" key="1">
    <citation type="journal article" date="2021" name="Proc. Natl. Acad. Sci. U.S.A.">
        <title>A Catalog of Tens of Thousands of Viruses from Human Metagenomes Reveals Hidden Associations with Chronic Diseases.</title>
        <authorList>
            <person name="Tisza M.J."/>
            <person name="Buck C.B."/>
        </authorList>
    </citation>
    <scope>NUCLEOTIDE SEQUENCE</scope>
    <source>
        <strain evidence="3">CtGFb30</strain>
    </source>
</reference>
<dbReference type="InterPro" id="IPR010982">
    <property type="entry name" value="Lambda_DNA-bd_dom_sf"/>
</dbReference>
<evidence type="ECO:0000259" key="2">
    <source>
        <dbReference type="PROSITE" id="PS50943"/>
    </source>
</evidence>
<dbReference type="PROSITE" id="PS50943">
    <property type="entry name" value="HTH_CROC1"/>
    <property type="match status" value="1"/>
</dbReference>
<dbReference type="PANTHER" id="PTHR46558">
    <property type="entry name" value="TRACRIPTIONAL REGULATORY PROTEIN-RELATED-RELATED"/>
    <property type="match status" value="1"/>
</dbReference>
<dbReference type="SMART" id="SM00530">
    <property type="entry name" value="HTH_XRE"/>
    <property type="match status" value="1"/>
</dbReference>
<evidence type="ECO:0000313" key="3">
    <source>
        <dbReference type="EMBL" id="DAD81001.1"/>
    </source>
</evidence>
<dbReference type="InterPro" id="IPR001387">
    <property type="entry name" value="Cro/C1-type_HTH"/>
</dbReference>
<organism evidence="3">
    <name type="scientific">Siphoviridae sp. ctGFb30</name>
    <dbReference type="NCBI Taxonomy" id="2826219"/>
    <lineage>
        <taxon>Viruses</taxon>
        <taxon>Duplodnaviria</taxon>
        <taxon>Heunggongvirae</taxon>
        <taxon>Uroviricota</taxon>
        <taxon>Caudoviricetes</taxon>
    </lineage>
</organism>
<sequence length="119" mass="13253">MKISEKIRRLRADNDLTQEQFGKIAGVSGKAVSTWESGEKEPRMKALQQLCAHYNIDLNEFADPDSNCYNSETSSKSSNCRNVVKIAGRDGSYVEKKLSDEQVAALKTLIDQLPEADDL</sequence>
<proteinExistence type="predicted"/>
<dbReference type="Pfam" id="PF01381">
    <property type="entry name" value="HTH_3"/>
    <property type="match status" value="1"/>
</dbReference>
<dbReference type="SUPFAM" id="SSF47413">
    <property type="entry name" value="lambda repressor-like DNA-binding domains"/>
    <property type="match status" value="1"/>
</dbReference>
<keyword evidence="1" id="KW-0238">DNA-binding</keyword>
<name>A0A8S5MF93_9CAUD</name>
<accession>A0A8S5MF93</accession>
<dbReference type="EMBL" id="BK014893">
    <property type="protein sequence ID" value="DAD81001.1"/>
    <property type="molecule type" value="Genomic_DNA"/>
</dbReference>
<dbReference type="CDD" id="cd00093">
    <property type="entry name" value="HTH_XRE"/>
    <property type="match status" value="1"/>
</dbReference>
<protein>
    <submittedName>
        <fullName evidence="3">Helix-turn-helix domain protein</fullName>
    </submittedName>
</protein>